<feature type="non-terminal residue" evidence="7">
    <location>
        <position position="237"/>
    </location>
</feature>
<evidence type="ECO:0000256" key="3">
    <source>
        <dbReference type="ARBA" id="ARBA00022723"/>
    </source>
</evidence>
<dbReference type="SFLD" id="SFLDS00029">
    <property type="entry name" value="Radical_SAM"/>
    <property type="match status" value="1"/>
</dbReference>
<dbReference type="Pfam" id="PF02310">
    <property type="entry name" value="B12-binding"/>
    <property type="match status" value="1"/>
</dbReference>
<accession>A0A382D3L1</accession>
<dbReference type="SFLD" id="SFLDG01082">
    <property type="entry name" value="B12-binding_domain_containing"/>
    <property type="match status" value="1"/>
</dbReference>
<dbReference type="AlphaFoldDB" id="A0A382D3L1"/>
<organism evidence="7">
    <name type="scientific">marine metagenome</name>
    <dbReference type="NCBI Taxonomy" id="408172"/>
    <lineage>
        <taxon>unclassified sequences</taxon>
        <taxon>metagenomes</taxon>
        <taxon>ecological metagenomes</taxon>
    </lineage>
</organism>
<reference evidence="7" key="1">
    <citation type="submission" date="2018-05" db="EMBL/GenBank/DDBJ databases">
        <authorList>
            <person name="Lanie J.A."/>
            <person name="Ng W.-L."/>
            <person name="Kazmierczak K.M."/>
            <person name="Andrzejewski T.M."/>
            <person name="Davidsen T.M."/>
            <person name="Wayne K.J."/>
            <person name="Tettelin H."/>
            <person name="Glass J.I."/>
            <person name="Rusch D."/>
            <person name="Podicherti R."/>
            <person name="Tsui H.-C.T."/>
            <person name="Winkler M.E."/>
        </authorList>
    </citation>
    <scope>NUCLEOTIDE SEQUENCE</scope>
</reference>
<sequence>MISTKTPVSIILCDLTYDTLILVSDTIPVNIGFVGAYAKQNFGEDISLSLFKYPQSVIEEIKNNPPDIIACSNYSWNSNLSEYILGLAKKANPNVITVQGGTNFPHEDEQQKEFLVTRPNTDIHILFEGEKSFCNIVQRIFDSNWYRSQIFNSPIDGSAFLSSKRKSSSYPQLVKGNIVDRIKNLDEIPSPYLNGMMEVFFDGKLTPFIETNRGCPFKCSFCHTGNDHFQKTNTFST</sequence>
<keyword evidence="3" id="KW-0479">Metal-binding</keyword>
<keyword evidence="2" id="KW-0949">S-adenosyl-L-methionine</keyword>
<evidence type="ECO:0000259" key="6">
    <source>
        <dbReference type="PROSITE" id="PS51332"/>
    </source>
</evidence>
<dbReference type="PANTHER" id="PTHR43409:SF16">
    <property type="entry name" value="SLR0320 PROTEIN"/>
    <property type="match status" value="1"/>
</dbReference>
<keyword evidence="4" id="KW-0408">Iron</keyword>
<gene>
    <name evidence="7" type="ORF">METZ01_LOCUS185466</name>
</gene>
<dbReference type="GO" id="GO:0005829">
    <property type="term" value="C:cytosol"/>
    <property type="evidence" value="ECO:0007669"/>
    <property type="project" value="TreeGrafter"/>
</dbReference>
<dbReference type="InterPro" id="IPR007197">
    <property type="entry name" value="rSAM"/>
</dbReference>
<feature type="domain" description="B12-binding" evidence="6">
    <location>
        <begin position="7"/>
        <end position="147"/>
    </location>
</feature>
<protein>
    <recommendedName>
        <fullName evidence="6">B12-binding domain-containing protein</fullName>
    </recommendedName>
</protein>
<dbReference type="Gene3D" id="3.40.50.280">
    <property type="entry name" value="Cobalamin-binding domain"/>
    <property type="match status" value="1"/>
</dbReference>
<evidence type="ECO:0000256" key="1">
    <source>
        <dbReference type="ARBA" id="ARBA00001966"/>
    </source>
</evidence>
<evidence type="ECO:0000256" key="2">
    <source>
        <dbReference type="ARBA" id="ARBA00022691"/>
    </source>
</evidence>
<keyword evidence="5" id="KW-0411">Iron-sulfur</keyword>
<evidence type="ECO:0000256" key="5">
    <source>
        <dbReference type="ARBA" id="ARBA00023014"/>
    </source>
</evidence>
<dbReference type="GO" id="GO:0051536">
    <property type="term" value="F:iron-sulfur cluster binding"/>
    <property type="evidence" value="ECO:0007669"/>
    <property type="project" value="UniProtKB-KW"/>
</dbReference>
<dbReference type="PROSITE" id="PS51332">
    <property type="entry name" value="B12_BINDING"/>
    <property type="match status" value="1"/>
</dbReference>
<evidence type="ECO:0000313" key="7">
    <source>
        <dbReference type="EMBL" id="SVB32612.1"/>
    </source>
</evidence>
<dbReference type="PANTHER" id="PTHR43409">
    <property type="entry name" value="ANAEROBIC MAGNESIUM-PROTOPORPHYRIN IX MONOMETHYL ESTER CYCLASE-RELATED"/>
    <property type="match status" value="1"/>
</dbReference>
<proteinExistence type="predicted"/>
<comment type="cofactor">
    <cofactor evidence="1">
        <name>[4Fe-4S] cluster</name>
        <dbReference type="ChEBI" id="CHEBI:49883"/>
    </cofactor>
</comment>
<dbReference type="GO" id="GO:0031419">
    <property type="term" value="F:cobalamin binding"/>
    <property type="evidence" value="ECO:0007669"/>
    <property type="project" value="InterPro"/>
</dbReference>
<dbReference type="GO" id="GO:0046872">
    <property type="term" value="F:metal ion binding"/>
    <property type="evidence" value="ECO:0007669"/>
    <property type="project" value="UniProtKB-KW"/>
</dbReference>
<name>A0A382D3L1_9ZZZZ</name>
<dbReference type="GO" id="GO:0003824">
    <property type="term" value="F:catalytic activity"/>
    <property type="evidence" value="ECO:0007669"/>
    <property type="project" value="InterPro"/>
</dbReference>
<dbReference type="InterPro" id="IPR051198">
    <property type="entry name" value="BchE-like"/>
</dbReference>
<dbReference type="EMBL" id="UINC01037312">
    <property type="protein sequence ID" value="SVB32612.1"/>
    <property type="molecule type" value="Genomic_DNA"/>
</dbReference>
<dbReference type="InterPro" id="IPR006158">
    <property type="entry name" value="Cobalamin-bd"/>
</dbReference>
<evidence type="ECO:0000256" key="4">
    <source>
        <dbReference type="ARBA" id="ARBA00023004"/>
    </source>
</evidence>